<evidence type="ECO:0000313" key="2">
    <source>
        <dbReference type="EMBL" id="GAA4745056.1"/>
    </source>
</evidence>
<protein>
    <recommendedName>
        <fullName evidence="4">DUF4233 domain-containing protein</fullName>
    </recommendedName>
</protein>
<evidence type="ECO:0008006" key="4">
    <source>
        <dbReference type="Google" id="ProtNLM"/>
    </source>
</evidence>
<organism evidence="2 3">
    <name type="scientific">Amnibacterium soli</name>
    <dbReference type="NCBI Taxonomy" id="1282736"/>
    <lineage>
        <taxon>Bacteria</taxon>
        <taxon>Bacillati</taxon>
        <taxon>Actinomycetota</taxon>
        <taxon>Actinomycetes</taxon>
        <taxon>Micrococcales</taxon>
        <taxon>Microbacteriaceae</taxon>
        <taxon>Amnibacterium</taxon>
    </lineage>
</organism>
<keyword evidence="3" id="KW-1185">Reference proteome</keyword>
<keyword evidence="1" id="KW-0472">Membrane</keyword>
<name>A0ABP8Z2Z0_9MICO</name>
<evidence type="ECO:0000256" key="1">
    <source>
        <dbReference type="SAM" id="Phobius"/>
    </source>
</evidence>
<dbReference type="EMBL" id="BAABLP010000002">
    <property type="protein sequence ID" value="GAA4745056.1"/>
    <property type="molecule type" value="Genomic_DNA"/>
</dbReference>
<feature type="transmembrane region" description="Helical" evidence="1">
    <location>
        <begin position="20"/>
        <end position="42"/>
    </location>
</feature>
<dbReference type="InterPro" id="IPR025327">
    <property type="entry name" value="DUF4233"/>
</dbReference>
<reference evidence="3" key="1">
    <citation type="journal article" date="2019" name="Int. J. Syst. Evol. Microbiol.">
        <title>The Global Catalogue of Microorganisms (GCM) 10K type strain sequencing project: providing services to taxonomists for standard genome sequencing and annotation.</title>
        <authorList>
            <consortium name="The Broad Institute Genomics Platform"/>
            <consortium name="The Broad Institute Genome Sequencing Center for Infectious Disease"/>
            <person name="Wu L."/>
            <person name="Ma J."/>
        </authorList>
    </citation>
    <scope>NUCLEOTIDE SEQUENCE [LARGE SCALE GENOMIC DNA]</scope>
    <source>
        <strain evidence="3">JCM 19015</strain>
    </source>
</reference>
<accession>A0ABP8Z2Z0</accession>
<dbReference type="Proteomes" id="UP001500121">
    <property type="component" value="Unassembled WGS sequence"/>
</dbReference>
<gene>
    <name evidence="2" type="ORF">GCM10025783_16030</name>
</gene>
<dbReference type="Pfam" id="PF14017">
    <property type="entry name" value="DUF4233"/>
    <property type="match status" value="1"/>
</dbReference>
<evidence type="ECO:0000313" key="3">
    <source>
        <dbReference type="Proteomes" id="UP001500121"/>
    </source>
</evidence>
<proteinExistence type="predicted"/>
<sequence length="120" mass="12496">MTAARPGRRPRRARTVTATLAAMMLATELLVVLLVFLALLGLGTLPAAVALGGGGALVVLIAVAAALSSRRIGIVLGWIAQIVLLSTFALDFAVGLVGLIFAGIWTYSMIVGRRIDRRTA</sequence>
<keyword evidence="1" id="KW-0812">Transmembrane</keyword>
<dbReference type="RefSeq" id="WP_345480549.1">
    <property type="nucleotide sequence ID" value="NZ_BAABLP010000002.1"/>
</dbReference>
<keyword evidence="1" id="KW-1133">Transmembrane helix</keyword>
<comment type="caution">
    <text evidence="2">The sequence shown here is derived from an EMBL/GenBank/DDBJ whole genome shotgun (WGS) entry which is preliminary data.</text>
</comment>
<feature type="transmembrane region" description="Helical" evidence="1">
    <location>
        <begin position="48"/>
        <end position="67"/>
    </location>
</feature>